<keyword evidence="2" id="KW-0560">Oxidoreductase</keyword>
<evidence type="ECO:0000256" key="2">
    <source>
        <dbReference type="ARBA" id="ARBA00023002"/>
    </source>
</evidence>
<protein>
    <submittedName>
        <fullName evidence="3">Malate/lactate/ureidoglycolate dehydrogenase, LDH2 family</fullName>
    </submittedName>
</protein>
<dbReference type="PANTHER" id="PTHR11091">
    <property type="entry name" value="OXIDOREDUCTASE-RELATED"/>
    <property type="match status" value="1"/>
</dbReference>
<name>A0A1I4B6G0_9PROT</name>
<proteinExistence type="inferred from homology"/>
<dbReference type="InterPro" id="IPR036111">
    <property type="entry name" value="Mal/L-sulfo/L-lacto_DH-like_sf"/>
</dbReference>
<accession>A0A1I4B6G0</accession>
<dbReference type="Pfam" id="PF02615">
    <property type="entry name" value="Ldh_2"/>
    <property type="match status" value="1"/>
</dbReference>
<comment type="similarity">
    <text evidence="1">Belongs to the LDH2/MDH2 oxidoreductase family.</text>
</comment>
<dbReference type="PANTHER" id="PTHR11091:SF0">
    <property type="entry name" value="MALATE DEHYDROGENASE"/>
    <property type="match status" value="1"/>
</dbReference>
<evidence type="ECO:0000256" key="1">
    <source>
        <dbReference type="ARBA" id="ARBA00006056"/>
    </source>
</evidence>
<dbReference type="Proteomes" id="UP000199473">
    <property type="component" value="Unassembled WGS sequence"/>
</dbReference>
<dbReference type="AlphaFoldDB" id="A0A1I4B6G0"/>
<dbReference type="InterPro" id="IPR003767">
    <property type="entry name" value="Malate/L-lactate_DH-like"/>
</dbReference>
<dbReference type="SUPFAM" id="SSF89733">
    <property type="entry name" value="L-sulfolactate dehydrogenase-like"/>
    <property type="match status" value="1"/>
</dbReference>
<dbReference type="InterPro" id="IPR043143">
    <property type="entry name" value="Mal/L-sulf/L-lact_DH-like_NADP"/>
</dbReference>
<organism evidence="3 4">
    <name type="scientific">Falsiroseomonas stagni DSM 19981</name>
    <dbReference type="NCBI Taxonomy" id="1123062"/>
    <lineage>
        <taxon>Bacteria</taxon>
        <taxon>Pseudomonadati</taxon>
        <taxon>Pseudomonadota</taxon>
        <taxon>Alphaproteobacteria</taxon>
        <taxon>Acetobacterales</taxon>
        <taxon>Roseomonadaceae</taxon>
        <taxon>Falsiroseomonas</taxon>
    </lineage>
</organism>
<reference evidence="3 4" key="1">
    <citation type="submission" date="2016-10" db="EMBL/GenBank/DDBJ databases">
        <authorList>
            <person name="de Groot N.N."/>
        </authorList>
    </citation>
    <scope>NUCLEOTIDE SEQUENCE [LARGE SCALE GENOMIC DNA]</scope>
    <source>
        <strain evidence="3 4">DSM 19981</strain>
    </source>
</reference>
<dbReference type="RefSeq" id="WP_217648725.1">
    <property type="nucleotide sequence ID" value="NZ_FOSQ01000005.1"/>
</dbReference>
<dbReference type="Gene3D" id="3.30.1370.60">
    <property type="entry name" value="Hypothetical oxidoreductase yiak, domain 2"/>
    <property type="match status" value="1"/>
</dbReference>
<evidence type="ECO:0000313" key="4">
    <source>
        <dbReference type="Proteomes" id="UP000199473"/>
    </source>
</evidence>
<dbReference type="InterPro" id="IPR043144">
    <property type="entry name" value="Mal/L-sulf/L-lact_DH-like_ah"/>
</dbReference>
<sequence>MAIEESLAATLPRHRAEAMIGFVADVFRHEGFADAHAKRAGELMVEADLTGADSHGIFRLPQYVRRLRAGGSNPRPAITVKRLAPAVAMVEGDNGLGHLVMSQAGETAVEIAKEAGIAWVGARRSNHAGSGAVHACLPLPAGMIGIYTVVASANHMAPWGGTDSLLGTNPLAIAIPMGDADPVVLDMATTVVSYGTVKGHALLGQPMPEGWMVDAKTGEPLTDPRRSKDGILLPIGGYKGSGLALMLGLLAGPLNRAAFGRDVVDFNADDRTVTETGHVLIALDVARFLDPKAFQAEVTRHLDDLRNSARLPGVERIRLPGEMRAARRRERVAQGVPLPAPLMAQLDRLAEECGVTKLGER</sequence>
<gene>
    <name evidence="3" type="ORF">SAMN02745775_10522</name>
</gene>
<evidence type="ECO:0000313" key="3">
    <source>
        <dbReference type="EMBL" id="SFK64448.1"/>
    </source>
</evidence>
<keyword evidence="4" id="KW-1185">Reference proteome</keyword>
<dbReference type="EMBL" id="FOSQ01000005">
    <property type="protein sequence ID" value="SFK64448.1"/>
    <property type="molecule type" value="Genomic_DNA"/>
</dbReference>
<dbReference type="STRING" id="1123062.SAMN02745775_10522"/>
<dbReference type="GO" id="GO:0016491">
    <property type="term" value="F:oxidoreductase activity"/>
    <property type="evidence" value="ECO:0007669"/>
    <property type="project" value="UniProtKB-KW"/>
</dbReference>
<dbReference type="Gene3D" id="1.10.1530.10">
    <property type="match status" value="1"/>
</dbReference>